<evidence type="ECO:0000313" key="2">
    <source>
        <dbReference type="Proteomes" id="UP001163223"/>
    </source>
</evidence>
<evidence type="ECO:0000313" key="1">
    <source>
        <dbReference type="EMBL" id="WAJ29089.1"/>
    </source>
</evidence>
<reference evidence="1" key="1">
    <citation type="submission" date="2022-11" db="EMBL/GenBank/DDBJ databases">
        <title>beta-Carotene-producing bacterium, Jeongeuplla avenae sp. nov., alleviates the salt stress of Arabidopsis seedlings.</title>
        <authorList>
            <person name="Jiang L."/>
            <person name="Lee J."/>
        </authorList>
    </citation>
    <scope>NUCLEOTIDE SEQUENCE</scope>
    <source>
        <strain evidence="1">DY_R2A_6</strain>
    </source>
</reference>
<keyword evidence="2" id="KW-1185">Reference proteome</keyword>
<sequence>MSLSSIPSDELAPADRRRQQILAAARRAFTRSGFHGASMHQVCAEAQMSPGAVYRYFPSKDAIIEAIAEEEQVAAGACMAALFGEGDLVDRMTTVAMDYLRAARDSETGGLLVEICSESLRNTTVGARFYEIQKGVRLALHTALEQAQAQGELRQDAEIDVILTLLFAIGDGLMMRLQIERDIELDSVEPYLRRMLSALVGKERP</sequence>
<protein>
    <submittedName>
        <fullName evidence="1">TetR/AcrR family transcriptional regulator</fullName>
    </submittedName>
</protein>
<proteinExistence type="predicted"/>
<organism evidence="1 2">
    <name type="scientific">Antarcticirhabdus aurantiaca</name>
    <dbReference type="NCBI Taxonomy" id="2606717"/>
    <lineage>
        <taxon>Bacteria</taxon>
        <taxon>Pseudomonadati</taxon>
        <taxon>Pseudomonadota</taxon>
        <taxon>Alphaproteobacteria</taxon>
        <taxon>Hyphomicrobiales</taxon>
        <taxon>Aurantimonadaceae</taxon>
        <taxon>Antarcticirhabdus</taxon>
    </lineage>
</organism>
<gene>
    <name evidence="1" type="ORF">OXU80_02265</name>
</gene>
<name>A0ACD4NQR8_9HYPH</name>
<dbReference type="Proteomes" id="UP001163223">
    <property type="component" value="Chromosome"/>
</dbReference>
<dbReference type="EMBL" id="CP113520">
    <property type="protein sequence ID" value="WAJ29089.1"/>
    <property type="molecule type" value="Genomic_DNA"/>
</dbReference>
<accession>A0ACD4NQR8</accession>